<dbReference type="eggNOG" id="ENOG5031ED9">
    <property type="taxonomic scope" value="Bacteria"/>
</dbReference>
<dbReference type="HOGENOM" id="CLU_1916025_0_0_7"/>
<gene>
    <name evidence="2" type="ORF">SYN_02728</name>
</gene>
<organism evidence="2 3">
    <name type="scientific">Syntrophus aciditrophicus (strain SB)</name>
    <dbReference type="NCBI Taxonomy" id="56780"/>
    <lineage>
        <taxon>Bacteria</taxon>
        <taxon>Pseudomonadati</taxon>
        <taxon>Thermodesulfobacteriota</taxon>
        <taxon>Syntrophia</taxon>
        <taxon>Syntrophales</taxon>
        <taxon>Syntrophaceae</taxon>
        <taxon>Syntrophus</taxon>
    </lineage>
</organism>
<dbReference type="EMBL" id="CP000252">
    <property type="protein sequence ID" value="ABC76809.1"/>
    <property type="molecule type" value="Genomic_DNA"/>
</dbReference>
<reference evidence="2 3" key="1">
    <citation type="journal article" date="2007" name="Proc. Natl. Acad. Sci. U.S.A.">
        <title>The genome of Syntrophus aciditrophicus: life at the thermodynamic limit of microbial growth.</title>
        <authorList>
            <person name="McInerney M.J."/>
            <person name="Rohlin L."/>
            <person name="Mouttaki H."/>
            <person name="Kim U."/>
            <person name="Krupp R.S."/>
            <person name="Rios-Hernandez L."/>
            <person name="Sieber J."/>
            <person name="Struchtemeyer C.G."/>
            <person name="Bhattacharyya A."/>
            <person name="Campbell J.W."/>
            <person name="Gunsalus R.P."/>
        </authorList>
    </citation>
    <scope>NUCLEOTIDE SEQUENCE [LARGE SCALE GENOMIC DNA]</scope>
    <source>
        <strain evidence="2 3">SB</strain>
    </source>
</reference>
<dbReference type="InParanoid" id="Q2LRV2"/>
<accession>Q2LRV2</accession>
<feature type="transmembrane region" description="Helical" evidence="1">
    <location>
        <begin position="12"/>
        <end position="34"/>
    </location>
</feature>
<name>Q2LRV2_SYNAS</name>
<keyword evidence="1" id="KW-0812">Transmembrane</keyword>
<protein>
    <submittedName>
        <fullName evidence="2">Hypothetical membrane protein</fullName>
    </submittedName>
</protein>
<evidence type="ECO:0000313" key="2">
    <source>
        <dbReference type="EMBL" id="ABC76809.1"/>
    </source>
</evidence>
<dbReference type="AlphaFoldDB" id="Q2LRV2"/>
<dbReference type="KEGG" id="sat:SYN_02728"/>
<keyword evidence="3" id="KW-1185">Reference proteome</keyword>
<keyword evidence="1" id="KW-0472">Membrane</keyword>
<keyword evidence="1" id="KW-1133">Transmembrane helix</keyword>
<evidence type="ECO:0000256" key="1">
    <source>
        <dbReference type="SAM" id="Phobius"/>
    </source>
</evidence>
<proteinExistence type="predicted"/>
<sequence length="132" mass="15214">MSEIKLKPSKPISAGTLIILIFMLLFGIAFAVLIGEEIYEYGDEPVLKILFSLFMFIWIGGILFMVIYHVLNIKRSKGLSLIDIDAETGFSSGRTDKDPMQRLRDLEALRKDKLIAKDEFDRKRKEIMAEKW</sequence>
<feature type="transmembrane region" description="Helical" evidence="1">
    <location>
        <begin position="46"/>
        <end position="71"/>
    </location>
</feature>
<evidence type="ECO:0000313" key="3">
    <source>
        <dbReference type="Proteomes" id="UP000001933"/>
    </source>
</evidence>
<dbReference type="Proteomes" id="UP000001933">
    <property type="component" value="Chromosome"/>
</dbReference>